<dbReference type="Pfam" id="PF14357">
    <property type="entry name" value="DUF4404"/>
    <property type="match status" value="1"/>
</dbReference>
<evidence type="ECO:0008006" key="3">
    <source>
        <dbReference type="Google" id="ProtNLM"/>
    </source>
</evidence>
<proteinExistence type="predicted"/>
<organism evidence="1 2">
    <name type="scientific">Stieleria marina</name>
    <dbReference type="NCBI Taxonomy" id="1930275"/>
    <lineage>
        <taxon>Bacteria</taxon>
        <taxon>Pseudomonadati</taxon>
        <taxon>Planctomycetota</taxon>
        <taxon>Planctomycetia</taxon>
        <taxon>Pirellulales</taxon>
        <taxon>Pirellulaceae</taxon>
        <taxon>Stieleria</taxon>
    </lineage>
</organism>
<sequence length="85" mass="9721">MQESLKKTLQQLHEQLAVVEQLDDADREQLEAAVREIQDSLDKDDVKSSDLAKRFYETTEQFTKSHPWLSRTAGQVADTLSQMGI</sequence>
<dbReference type="OrthoDB" id="281328at2"/>
<gene>
    <name evidence="1" type="ORF">K239x_37590</name>
</gene>
<protein>
    <recommendedName>
        <fullName evidence="3">DUF4404 domain-containing protein</fullName>
    </recommendedName>
</protein>
<dbReference type="InterPro" id="IPR025516">
    <property type="entry name" value="DUF4404"/>
</dbReference>
<keyword evidence="2" id="KW-1185">Reference proteome</keyword>
<dbReference type="AlphaFoldDB" id="A0A517NXD2"/>
<dbReference type="EMBL" id="CP036526">
    <property type="protein sequence ID" value="QDT11759.1"/>
    <property type="molecule type" value="Genomic_DNA"/>
</dbReference>
<dbReference type="Proteomes" id="UP000319817">
    <property type="component" value="Chromosome"/>
</dbReference>
<reference evidence="1 2" key="1">
    <citation type="submission" date="2019-02" db="EMBL/GenBank/DDBJ databases">
        <title>Deep-cultivation of Planctomycetes and their phenomic and genomic characterization uncovers novel biology.</title>
        <authorList>
            <person name="Wiegand S."/>
            <person name="Jogler M."/>
            <person name="Boedeker C."/>
            <person name="Pinto D."/>
            <person name="Vollmers J."/>
            <person name="Rivas-Marin E."/>
            <person name="Kohn T."/>
            <person name="Peeters S.H."/>
            <person name="Heuer A."/>
            <person name="Rast P."/>
            <person name="Oberbeckmann S."/>
            <person name="Bunk B."/>
            <person name="Jeske O."/>
            <person name="Meyerdierks A."/>
            <person name="Storesund J.E."/>
            <person name="Kallscheuer N."/>
            <person name="Luecker S."/>
            <person name="Lage O.M."/>
            <person name="Pohl T."/>
            <person name="Merkel B.J."/>
            <person name="Hornburger P."/>
            <person name="Mueller R.-W."/>
            <person name="Bruemmer F."/>
            <person name="Labrenz M."/>
            <person name="Spormann A.M."/>
            <person name="Op den Camp H."/>
            <person name="Overmann J."/>
            <person name="Amann R."/>
            <person name="Jetten M.S.M."/>
            <person name="Mascher T."/>
            <person name="Medema M.H."/>
            <person name="Devos D.P."/>
            <person name="Kaster A.-K."/>
            <person name="Ovreas L."/>
            <person name="Rohde M."/>
            <person name="Galperin M.Y."/>
            <person name="Jogler C."/>
        </authorList>
    </citation>
    <scope>NUCLEOTIDE SEQUENCE [LARGE SCALE GENOMIC DNA]</scope>
    <source>
        <strain evidence="1 2">K23_9</strain>
    </source>
</reference>
<dbReference type="RefSeq" id="WP_145419543.1">
    <property type="nucleotide sequence ID" value="NZ_CP036526.1"/>
</dbReference>
<accession>A0A517NXD2</accession>
<name>A0A517NXD2_9BACT</name>
<evidence type="ECO:0000313" key="2">
    <source>
        <dbReference type="Proteomes" id="UP000319817"/>
    </source>
</evidence>
<evidence type="ECO:0000313" key="1">
    <source>
        <dbReference type="EMBL" id="QDT11759.1"/>
    </source>
</evidence>